<evidence type="ECO:0000256" key="7">
    <source>
        <dbReference type="ARBA" id="ARBA00022723"/>
    </source>
</evidence>
<evidence type="ECO:0000256" key="3">
    <source>
        <dbReference type="ARBA" id="ARBA00007769"/>
    </source>
</evidence>
<evidence type="ECO:0000256" key="1">
    <source>
        <dbReference type="ARBA" id="ARBA00001936"/>
    </source>
</evidence>
<reference evidence="15" key="2">
    <citation type="submission" date="2020-08" db="EMBL/GenBank/DDBJ databases">
        <title>Draft Genome Sequence of Cumin Blight Pathogen Alternaria burnsii.</title>
        <authorList>
            <person name="Feng Z."/>
        </authorList>
    </citation>
    <scope>NUCLEOTIDE SEQUENCE</scope>
    <source>
        <strain evidence="15">CBS107.38</strain>
    </source>
</reference>
<dbReference type="SMART" id="SM01329">
    <property type="entry name" value="Iso_dh"/>
    <property type="match status" value="1"/>
</dbReference>
<dbReference type="InterPro" id="IPR024084">
    <property type="entry name" value="IsoPropMal-DH-like_dom"/>
</dbReference>
<dbReference type="AlphaFoldDB" id="A0A8H7EF73"/>
<sequence length="1074" mass="120185">MWITRLFGLVALVVVVTGEICQDCLNDAQIASNLTILEPLDKLLVAGKPQPPPPSPRPPPPPPPARVLPADDQVWGKCREKGCMLSWAMRYEDSQVGTYYVPPRPTAASPYQSLSDLAKWFWFRWPQANIREEYFDLNRAWGIGHALEELGVNPYADEYEGGENRVHSVDHKLPPDNPYFDIPVADQKYKVNDKTYRATAASFSFSLNPKDGVIIALNRESPKATGKQQEPPVPDDQMPELTQFSDVAWLSWDDMVKEQNGDLKNIRYLISVLVVNRETVSVVLRASENRGWGVDDWPGHIFEDGSPEMHAIMAKSLSLPNCWFFPVNTLQQLSLENMQIIGFLGPAALVVAVAGEICQKCSSEGAGSVDLKILGAPDANSFVIASKPDEVFVAAGKGPKLATDEVWDSCKQKGCIIEWSMHHDSNQVGPHFVPPQINAESPFQTGEDLKTWYWHERPDSEMGNEDDSQLRDDWGLDDALDGLGLSSYTYLHEGGKNRILSMAHVDPHGWSTADQQTYQVNGQTYRATGADYTVSFNTGEGVIIGLSREGPARAAHRRYPEIPAAQMPRLHQFSDVGWLTWQEMTKKDGHDAKNLRYLFSVSIENETTLSVCHRVFVNNKYKNKPWPGLTLEAGTDDFHAILGTPNMQGLYTQVGQYRMASQAGIKKIKVKNPVVELDGDEMTRIIWQVIKDKFIHPYLDIDLKYYDLGLPYRDETNDQVTLDAAEAIKKYSVGVKCATITPDEQRVEEFKLKKMWLSPNGTIRNILGGTVFRAPIVIPTIPRLVPGWKQPIIIGRHAFGDQYRAKDRVIPGEGTLEMVFTPKGGKPEVIKVYDFPAEGGVAQTQYNTTESIAGFAHASFKMALDKKLPLYMSTKNTILKAYDGKFKDVFQEIYESQYKKDFEAANIWYEHRLIDDMVAQMIKSEGGYVMALKNYDGDVQSDIVAQGFGSLGLMTSTLITPDGKTFEAEAAHGTVTRHFREHQKGNETSTNPIASIFAWTQGLAKRGELDNTPELVVFAEQLEKACVDTVDVDKIMTKDLALACGKKDRGSWVTTNEYLDAVERRLKSSLKEKL</sequence>
<dbReference type="GO" id="GO:0006102">
    <property type="term" value="P:isocitrate metabolic process"/>
    <property type="evidence" value="ECO:0007669"/>
    <property type="project" value="InterPro"/>
</dbReference>
<dbReference type="GeneID" id="62203815"/>
<evidence type="ECO:0000313" key="16">
    <source>
        <dbReference type="Proteomes" id="UP000596902"/>
    </source>
</evidence>
<keyword evidence="11" id="KW-0464">Manganese</keyword>
<dbReference type="PROSITE" id="PS00470">
    <property type="entry name" value="IDH_IMDH"/>
    <property type="match status" value="1"/>
</dbReference>
<evidence type="ECO:0000256" key="12">
    <source>
        <dbReference type="ARBA" id="ARBA00023554"/>
    </source>
</evidence>
<dbReference type="InterPro" id="IPR004790">
    <property type="entry name" value="Isocitrate_DH_NADP"/>
</dbReference>
<reference evidence="15" key="1">
    <citation type="submission" date="2020-01" db="EMBL/GenBank/DDBJ databases">
        <authorList>
            <person name="Feng Z.H.Z."/>
        </authorList>
    </citation>
    <scope>NUCLEOTIDE SEQUENCE</scope>
    <source>
        <strain evidence="15">CBS107.38</strain>
    </source>
</reference>
<feature type="signal peptide" evidence="13">
    <location>
        <begin position="1"/>
        <end position="18"/>
    </location>
</feature>
<evidence type="ECO:0000256" key="6">
    <source>
        <dbReference type="ARBA" id="ARBA00022532"/>
    </source>
</evidence>
<gene>
    <name evidence="15" type="ORF">GT037_005590</name>
</gene>
<dbReference type="GO" id="GO:0005739">
    <property type="term" value="C:mitochondrion"/>
    <property type="evidence" value="ECO:0007669"/>
    <property type="project" value="TreeGrafter"/>
</dbReference>
<evidence type="ECO:0000256" key="5">
    <source>
        <dbReference type="ARBA" id="ARBA00022435"/>
    </source>
</evidence>
<comment type="cofactor">
    <cofactor evidence="2">
        <name>Mg(2+)</name>
        <dbReference type="ChEBI" id="CHEBI:18420"/>
    </cofactor>
</comment>
<dbReference type="PANTHER" id="PTHR11822">
    <property type="entry name" value="NADP-SPECIFIC ISOCITRATE DEHYDROGENASE"/>
    <property type="match status" value="1"/>
</dbReference>
<keyword evidence="6" id="KW-0816">Tricarboxylic acid cycle</keyword>
<proteinExistence type="inferred from homology"/>
<keyword evidence="8" id="KW-0460">Magnesium</keyword>
<dbReference type="GO" id="GO:0051287">
    <property type="term" value="F:NAD binding"/>
    <property type="evidence" value="ECO:0007669"/>
    <property type="project" value="InterPro"/>
</dbReference>
<dbReference type="NCBIfam" id="TIGR00127">
    <property type="entry name" value="nadp_idh_euk"/>
    <property type="match status" value="1"/>
</dbReference>
<keyword evidence="13" id="KW-0732">Signal</keyword>
<evidence type="ECO:0000256" key="8">
    <source>
        <dbReference type="ARBA" id="ARBA00022842"/>
    </source>
</evidence>
<feature type="chain" id="PRO_5034120151" description="isocitrate dehydrogenase (NADP(+))" evidence="13">
    <location>
        <begin position="19"/>
        <end position="1074"/>
    </location>
</feature>
<dbReference type="EC" id="1.1.1.42" evidence="4"/>
<dbReference type="RefSeq" id="XP_038786326.1">
    <property type="nucleotide sequence ID" value="XM_038930637.1"/>
</dbReference>
<evidence type="ECO:0000259" key="14">
    <source>
        <dbReference type="SMART" id="SM01329"/>
    </source>
</evidence>
<dbReference type="EMBL" id="JAAABM010000007">
    <property type="protein sequence ID" value="KAF7676085.1"/>
    <property type="molecule type" value="Genomic_DNA"/>
</dbReference>
<evidence type="ECO:0000313" key="15">
    <source>
        <dbReference type="EMBL" id="KAF7676085.1"/>
    </source>
</evidence>
<dbReference type="GO" id="GO:0000287">
    <property type="term" value="F:magnesium ion binding"/>
    <property type="evidence" value="ECO:0007669"/>
    <property type="project" value="InterPro"/>
</dbReference>
<dbReference type="GO" id="GO:0004450">
    <property type="term" value="F:isocitrate dehydrogenase (NADP+) activity"/>
    <property type="evidence" value="ECO:0007669"/>
    <property type="project" value="UniProtKB-EC"/>
</dbReference>
<dbReference type="PANTHER" id="PTHR11822:SF21">
    <property type="entry name" value="ISOCITRATE DEHYDROGENASE [NADP], MITOCHONDRIAL"/>
    <property type="match status" value="1"/>
</dbReference>
<accession>A0A8H7EF73</accession>
<dbReference type="GO" id="GO:0006099">
    <property type="term" value="P:tricarboxylic acid cycle"/>
    <property type="evidence" value="ECO:0007669"/>
    <property type="project" value="UniProtKB-KW"/>
</dbReference>
<organism evidence="15 16">
    <name type="scientific">Alternaria burnsii</name>
    <dbReference type="NCBI Taxonomy" id="1187904"/>
    <lineage>
        <taxon>Eukaryota</taxon>
        <taxon>Fungi</taxon>
        <taxon>Dikarya</taxon>
        <taxon>Ascomycota</taxon>
        <taxon>Pezizomycotina</taxon>
        <taxon>Dothideomycetes</taxon>
        <taxon>Pleosporomycetidae</taxon>
        <taxon>Pleosporales</taxon>
        <taxon>Pleosporineae</taxon>
        <taxon>Pleosporaceae</taxon>
        <taxon>Alternaria</taxon>
        <taxon>Alternaria sect. Alternaria</taxon>
    </lineage>
</organism>
<dbReference type="NCBIfam" id="NF006156">
    <property type="entry name" value="PRK08299.1"/>
    <property type="match status" value="1"/>
</dbReference>
<comment type="cofactor">
    <cofactor evidence="1">
        <name>Mn(2+)</name>
        <dbReference type="ChEBI" id="CHEBI:29035"/>
    </cofactor>
</comment>
<dbReference type="FunFam" id="3.40.718.10:FF:000002">
    <property type="entry name" value="Isocitrate dehydrogenase [NADP]"/>
    <property type="match status" value="1"/>
</dbReference>
<comment type="catalytic activity">
    <reaction evidence="12">
        <text>D-threo-isocitrate + NADP(+) = 2-oxoglutarate + CO2 + NADPH</text>
        <dbReference type="Rhea" id="RHEA:19629"/>
        <dbReference type="ChEBI" id="CHEBI:15562"/>
        <dbReference type="ChEBI" id="CHEBI:16526"/>
        <dbReference type="ChEBI" id="CHEBI:16810"/>
        <dbReference type="ChEBI" id="CHEBI:57783"/>
        <dbReference type="ChEBI" id="CHEBI:58349"/>
        <dbReference type="EC" id="1.1.1.42"/>
    </reaction>
</comment>
<evidence type="ECO:0000256" key="9">
    <source>
        <dbReference type="ARBA" id="ARBA00022857"/>
    </source>
</evidence>
<feature type="domain" description="Isopropylmalate dehydrogenase-like" evidence="14">
    <location>
        <begin position="673"/>
        <end position="1062"/>
    </location>
</feature>
<keyword evidence="10" id="KW-0560">Oxidoreductase</keyword>
<keyword evidence="9" id="KW-0521">NADP</keyword>
<evidence type="ECO:0000256" key="11">
    <source>
        <dbReference type="ARBA" id="ARBA00023211"/>
    </source>
</evidence>
<evidence type="ECO:0000256" key="13">
    <source>
        <dbReference type="SAM" id="SignalP"/>
    </source>
</evidence>
<dbReference type="Pfam" id="PF00180">
    <property type="entry name" value="Iso_dh"/>
    <property type="match status" value="1"/>
</dbReference>
<comment type="caution">
    <text evidence="15">The sequence shown here is derived from an EMBL/GenBank/DDBJ whole genome shotgun (WGS) entry which is preliminary data.</text>
</comment>
<dbReference type="GO" id="GO:0006739">
    <property type="term" value="P:NADP+ metabolic process"/>
    <property type="evidence" value="ECO:0007669"/>
    <property type="project" value="TreeGrafter"/>
</dbReference>
<dbReference type="SUPFAM" id="SSF53659">
    <property type="entry name" value="Isocitrate/Isopropylmalate dehydrogenase-like"/>
    <property type="match status" value="1"/>
</dbReference>
<protein>
    <recommendedName>
        <fullName evidence="4">isocitrate dehydrogenase (NADP(+))</fullName>
        <ecNumber evidence="4">1.1.1.42</ecNumber>
    </recommendedName>
</protein>
<keyword evidence="16" id="KW-1185">Reference proteome</keyword>
<evidence type="ECO:0000256" key="2">
    <source>
        <dbReference type="ARBA" id="ARBA00001946"/>
    </source>
</evidence>
<evidence type="ECO:0000256" key="4">
    <source>
        <dbReference type="ARBA" id="ARBA00013013"/>
    </source>
</evidence>
<name>A0A8H7EF73_9PLEO</name>
<dbReference type="InterPro" id="IPR019818">
    <property type="entry name" value="IsoCit/isopropylmalate_DH_CS"/>
</dbReference>
<dbReference type="GO" id="GO:0006097">
    <property type="term" value="P:glyoxylate cycle"/>
    <property type="evidence" value="ECO:0007669"/>
    <property type="project" value="UniProtKB-KW"/>
</dbReference>
<keyword evidence="7" id="KW-0479">Metal-binding</keyword>
<evidence type="ECO:0000256" key="10">
    <source>
        <dbReference type="ARBA" id="ARBA00023002"/>
    </source>
</evidence>
<dbReference type="Proteomes" id="UP000596902">
    <property type="component" value="Unassembled WGS sequence"/>
</dbReference>
<comment type="similarity">
    <text evidence="3">Belongs to the isocitrate and isopropylmalate dehydrogenases family.</text>
</comment>
<keyword evidence="5" id="KW-0329">Glyoxylate bypass</keyword>
<dbReference type="Gene3D" id="3.40.718.10">
    <property type="entry name" value="Isopropylmalate Dehydrogenase"/>
    <property type="match status" value="1"/>
</dbReference>